<evidence type="ECO:0000313" key="3">
    <source>
        <dbReference type="Proteomes" id="UP000721954"/>
    </source>
</evidence>
<evidence type="ECO:0000313" key="2">
    <source>
        <dbReference type="EMBL" id="MBO8198378.1"/>
    </source>
</evidence>
<gene>
    <name evidence="2" type="ORF">JW613_08665</name>
</gene>
<evidence type="ECO:0000256" key="1">
    <source>
        <dbReference type="SAM" id="MobiDB-lite"/>
    </source>
</evidence>
<dbReference type="EMBL" id="JAFFZM010000004">
    <property type="protein sequence ID" value="MBO8198378.1"/>
    <property type="molecule type" value="Genomic_DNA"/>
</dbReference>
<reference evidence="2 3" key="1">
    <citation type="submission" date="2021-02" db="EMBL/GenBank/DDBJ databases">
        <title>Streptomyces spirodelae sp. nov., isolated from duckweed.</title>
        <authorList>
            <person name="Saimee Y."/>
            <person name="Duangmal K."/>
        </authorList>
    </citation>
    <scope>NUCLEOTIDE SEQUENCE [LARGE SCALE GENOMIC DNA]</scope>
    <source>
        <strain evidence="2 3">DSM 42105</strain>
    </source>
</reference>
<dbReference type="RefSeq" id="WP_209210112.1">
    <property type="nucleotide sequence ID" value="NZ_JAFFZM010000004.1"/>
</dbReference>
<protein>
    <submittedName>
        <fullName evidence="2">Uncharacterized protein</fullName>
    </submittedName>
</protein>
<accession>A0ABS3XSJ0</accession>
<organism evidence="2 3">
    <name type="scientific">Streptomyces smyrnaeus</name>
    <dbReference type="NCBI Taxonomy" id="1387713"/>
    <lineage>
        <taxon>Bacteria</taxon>
        <taxon>Bacillati</taxon>
        <taxon>Actinomycetota</taxon>
        <taxon>Actinomycetes</taxon>
        <taxon>Kitasatosporales</taxon>
        <taxon>Streptomycetaceae</taxon>
        <taxon>Streptomyces</taxon>
    </lineage>
</organism>
<dbReference type="Proteomes" id="UP000721954">
    <property type="component" value="Unassembled WGS sequence"/>
</dbReference>
<keyword evidence="3" id="KW-1185">Reference proteome</keyword>
<dbReference type="GeneID" id="96258677"/>
<proteinExistence type="predicted"/>
<comment type="caution">
    <text evidence="2">The sequence shown here is derived from an EMBL/GenBank/DDBJ whole genome shotgun (WGS) entry which is preliminary data.</text>
</comment>
<name>A0ABS3XSJ0_9ACTN</name>
<feature type="compositionally biased region" description="Basic and acidic residues" evidence="1">
    <location>
        <begin position="1"/>
        <end position="17"/>
    </location>
</feature>
<feature type="region of interest" description="Disordered" evidence="1">
    <location>
        <begin position="1"/>
        <end position="26"/>
    </location>
</feature>
<sequence>MTSRDTDRAPGRYEERVQAGPGGIMTDEVGVITGDVTVVTRSAPGGRAAIEVQYTGAEEWYTLTGSPAPLPPEGLAALHAQIVDLLRQGGGARAPR</sequence>